<feature type="region of interest" description="Disordered" evidence="5">
    <location>
        <begin position="275"/>
        <end position="299"/>
    </location>
</feature>
<dbReference type="Proteomes" id="UP001153636">
    <property type="component" value="Chromosome 13"/>
</dbReference>
<proteinExistence type="predicted"/>
<feature type="region of interest" description="Disordered" evidence="5">
    <location>
        <begin position="326"/>
        <end position="389"/>
    </location>
</feature>
<keyword evidence="1" id="KW-0479">Metal-binding</keyword>
<feature type="compositionally biased region" description="Acidic residues" evidence="5">
    <location>
        <begin position="332"/>
        <end position="345"/>
    </location>
</feature>
<feature type="region of interest" description="Disordered" evidence="5">
    <location>
        <begin position="973"/>
        <end position="999"/>
    </location>
</feature>
<keyword evidence="3" id="KW-0862">Zinc</keyword>
<dbReference type="EMBL" id="OV651825">
    <property type="protein sequence ID" value="CAH1103005.1"/>
    <property type="molecule type" value="Genomic_DNA"/>
</dbReference>
<keyword evidence="8" id="KW-1185">Reference proteome</keyword>
<sequence>MLERTRSYFEDVIAEDFNYLKSNIIDSEKKRSSRINRSKLTHKKNDFLTEEYTMTRKTRTRRPRVSALQSGYCAVCNIPYNSVEDHIQSKKHQKLIGEDANYIALNGSLNGFLQTDNIPFLNLNGIDAIGVHDASLDEFSPSYKKRTMRRTRAASIMCDPSRLSPAVNDITGHHLRSRRNINYMTPPLEEDSLQEKPDLTVREEHEQENKDTRELRATTRSLTKLISAIPEPPHEEVWNSGRPKRTCISKKRLSLDDRLTNCKTYYKVEVVSPKLRSDSSKYQETSKRQQSQSPKREEEKALIVKFKKLRNSELIQLNNEATNFLFPKKDETSEEEDDEDDDDVDCNTTASSVDSISNLELEDCKTSTPRLKNEDETSMDSTEKKKKRRTHAEAFILDNQKYYKFETPGSSHCRLRYQGSYLPMVLRSPERLTKVEDDIKLEEPEEKKVKYDSKVKLDNYKFAFEKVPSNTGWYNAFRRLDNTEQSYAFFSNYLWESFVLPYQMRSIQPLDRKFCCSHYRELLNCLLNPSSESNSRSSSPEPSVSPSLLMYDEDSKLSASTTSSISSTEDKLKAVTDKPSRIGTRQKVSYIINTVSKGSGGGKNPRKSPRQHASTLAILSGFIQQRKGRSKGKVPEESDQNLNTIEEEEPLQEEVKHKQIQEEVKHKLMQEEIKHKIQEEIKHKQMQEEIKHKQMQEEIKHKQMQEEIKHKQMQEEIKHKQIQEEIIPKLLLSTPPALRVQAIPPSSEKPKTSPRKTKARIDYYTIARQIDEELDSMIDEDLDDYEIEYADENIVDFIKSKTTLTDILGLYEENNSKETEKTCRKFFNGPIIRKPGIRRKKLNKTGWPNKSKKPSTKKEQNKEKEDDIESTIDSGSVNDTEDEDDVEEPEKEPNFANEKKEERPKRNVPKQKVPEKNILRSNIECQKNSVNKSDKDKIITNNREMLQPYVCVQKLDSKKLCKKIIITPKRTIKKQRCMPGSPKSPRMLRKPRGRWYRER</sequence>
<dbReference type="GO" id="GO:0003676">
    <property type="term" value="F:nucleic acid binding"/>
    <property type="evidence" value="ECO:0007669"/>
    <property type="project" value="InterPro"/>
</dbReference>
<accession>A0A9P0CNQ2</accession>
<feature type="compositionally biased region" description="Basic and acidic residues" evidence="5">
    <location>
        <begin position="568"/>
        <end position="579"/>
    </location>
</feature>
<gene>
    <name evidence="7" type="ORF">PSYICH_LOCUS4075</name>
</gene>
<organism evidence="7 8">
    <name type="scientific">Psylliodes chrysocephalus</name>
    <dbReference type="NCBI Taxonomy" id="3402493"/>
    <lineage>
        <taxon>Eukaryota</taxon>
        <taxon>Metazoa</taxon>
        <taxon>Ecdysozoa</taxon>
        <taxon>Arthropoda</taxon>
        <taxon>Hexapoda</taxon>
        <taxon>Insecta</taxon>
        <taxon>Pterygota</taxon>
        <taxon>Neoptera</taxon>
        <taxon>Endopterygota</taxon>
        <taxon>Coleoptera</taxon>
        <taxon>Polyphaga</taxon>
        <taxon>Cucujiformia</taxon>
        <taxon>Chrysomeloidea</taxon>
        <taxon>Chrysomelidae</taxon>
        <taxon>Galerucinae</taxon>
        <taxon>Alticini</taxon>
        <taxon>Psylliodes</taxon>
    </lineage>
</organism>
<feature type="domain" description="DBF4-type" evidence="6">
    <location>
        <begin position="66"/>
        <end position="115"/>
    </location>
</feature>
<dbReference type="InterPro" id="IPR038545">
    <property type="entry name" value="Znf_DBF_sf"/>
</dbReference>
<evidence type="ECO:0000256" key="1">
    <source>
        <dbReference type="ARBA" id="ARBA00022723"/>
    </source>
</evidence>
<feature type="region of interest" description="Disordered" evidence="5">
    <location>
        <begin position="559"/>
        <end position="579"/>
    </location>
</feature>
<dbReference type="InterPro" id="IPR006572">
    <property type="entry name" value="Znf_DBF"/>
</dbReference>
<dbReference type="Gene3D" id="6.10.250.3410">
    <property type="entry name" value="DBF zinc finger"/>
    <property type="match status" value="1"/>
</dbReference>
<evidence type="ECO:0000256" key="2">
    <source>
        <dbReference type="ARBA" id="ARBA00022771"/>
    </source>
</evidence>
<feature type="compositionally biased region" description="Basic and acidic residues" evidence="5">
    <location>
        <begin position="891"/>
        <end position="905"/>
    </location>
</feature>
<feature type="compositionally biased region" description="Acidic residues" evidence="5">
    <location>
        <begin position="879"/>
        <end position="890"/>
    </location>
</feature>
<dbReference type="PROSITE" id="PS51265">
    <property type="entry name" value="ZF_DBF4"/>
    <property type="match status" value="1"/>
</dbReference>
<feature type="compositionally biased region" description="Basic and acidic residues" evidence="5">
    <location>
        <begin position="193"/>
        <end position="213"/>
    </location>
</feature>
<evidence type="ECO:0000256" key="4">
    <source>
        <dbReference type="PROSITE-ProRule" id="PRU00600"/>
    </source>
</evidence>
<dbReference type="OrthoDB" id="21380at2759"/>
<evidence type="ECO:0000256" key="3">
    <source>
        <dbReference type="ARBA" id="ARBA00022833"/>
    </source>
</evidence>
<reference evidence="7" key="1">
    <citation type="submission" date="2022-01" db="EMBL/GenBank/DDBJ databases">
        <authorList>
            <person name="King R."/>
        </authorList>
    </citation>
    <scope>NUCLEOTIDE SEQUENCE</scope>
</reference>
<evidence type="ECO:0000313" key="7">
    <source>
        <dbReference type="EMBL" id="CAH1103005.1"/>
    </source>
</evidence>
<evidence type="ECO:0000259" key="6">
    <source>
        <dbReference type="PROSITE" id="PS51265"/>
    </source>
</evidence>
<feature type="compositionally biased region" description="Basic and acidic residues" evidence="5">
    <location>
        <begin position="275"/>
        <end position="287"/>
    </location>
</feature>
<evidence type="ECO:0000313" key="8">
    <source>
        <dbReference type="Proteomes" id="UP001153636"/>
    </source>
</evidence>
<feature type="compositionally biased region" description="Basic residues" evidence="5">
    <location>
        <begin position="986"/>
        <end position="999"/>
    </location>
</feature>
<feature type="region of interest" description="Disordered" evidence="5">
    <location>
        <begin position="186"/>
        <end position="213"/>
    </location>
</feature>
<keyword evidence="2 4" id="KW-0863">Zinc-finger</keyword>
<dbReference type="GO" id="GO:0008270">
    <property type="term" value="F:zinc ion binding"/>
    <property type="evidence" value="ECO:0007669"/>
    <property type="project" value="UniProtKB-KW"/>
</dbReference>
<feature type="region of interest" description="Disordered" evidence="5">
    <location>
        <begin position="837"/>
        <end position="919"/>
    </location>
</feature>
<evidence type="ECO:0000256" key="5">
    <source>
        <dbReference type="SAM" id="MobiDB-lite"/>
    </source>
</evidence>
<protein>
    <recommendedName>
        <fullName evidence="6">DBF4-type domain-containing protein</fullName>
    </recommendedName>
</protein>
<feature type="compositionally biased region" description="Polar residues" evidence="5">
    <location>
        <begin position="346"/>
        <end position="358"/>
    </location>
</feature>
<dbReference type="AlphaFoldDB" id="A0A9P0CNQ2"/>
<dbReference type="Pfam" id="PF07535">
    <property type="entry name" value="zf-DBF"/>
    <property type="match status" value="1"/>
</dbReference>
<name>A0A9P0CNQ2_9CUCU</name>
<feature type="compositionally biased region" description="Basic and acidic residues" evidence="5">
    <location>
        <begin position="856"/>
        <end position="865"/>
    </location>
</feature>